<dbReference type="EMBL" id="BDEC01000144">
    <property type="protein sequence ID" value="GBD69174.1"/>
    <property type="molecule type" value="Genomic_DNA"/>
</dbReference>
<proteinExistence type="predicted"/>
<evidence type="ECO:0000256" key="5">
    <source>
        <dbReference type="ARBA" id="ARBA00022679"/>
    </source>
</evidence>
<evidence type="ECO:0000313" key="8">
    <source>
        <dbReference type="EMBL" id="GBD69174.1"/>
    </source>
</evidence>
<dbReference type="PROSITE" id="PS51094">
    <property type="entry name" value="PTS_EIIA_TYPE_2"/>
    <property type="match status" value="1"/>
</dbReference>
<keyword evidence="9" id="KW-1185">Reference proteome</keyword>
<dbReference type="Pfam" id="PF00359">
    <property type="entry name" value="PTS_EIIA_2"/>
    <property type="match status" value="1"/>
</dbReference>
<dbReference type="RefSeq" id="WP_103103669.1">
    <property type="nucleotide sequence ID" value="NZ_BDEC01000144.1"/>
</dbReference>
<name>A0A2H6CW22_TETHA</name>
<reference evidence="8 9" key="1">
    <citation type="submission" date="2016-05" db="EMBL/GenBank/DDBJ databases">
        <title>Whole genome sequencing of Tetragenococcus halophilus subsp. halophilus NISL 7118.</title>
        <authorList>
            <person name="Shiwa Y."/>
            <person name="Nishimura I."/>
            <person name="Yoshikawa H."/>
            <person name="Koyama Y."/>
            <person name="Oguma T."/>
        </authorList>
    </citation>
    <scope>NUCLEOTIDE SEQUENCE [LARGE SCALE GENOMIC DNA]</scope>
    <source>
        <strain evidence="8 9">NISL 7118</strain>
    </source>
</reference>
<keyword evidence="4" id="KW-0762">Sugar transport</keyword>
<dbReference type="GO" id="GO:0016020">
    <property type="term" value="C:membrane"/>
    <property type="evidence" value="ECO:0007669"/>
    <property type="project" value="InterPro"/>
</dbReference>
<dbReference type="PANTHER" id="PTHR47738:SF2">
    <property type="entry name" value="PTS SYSTEM FRUCTOSE-LIKE EIIA COMPONENT"/>
    <property type="match status" value="1"/>
</dbReference>
<dbReference type="Gene3D" id="3.40.930.10">
    <property type="entry name" value="Mannitol-specific EII, Chain A"/>
    <property type="match status" value="1"/>
</dbReference>
<dbReference type="InterPro" id="IPR004715">
    <property type="entry name" value="PTS_IIA_fruc"/>
</dbReference>
<keyword evidence="2" id="KW-0813">Transport</keyword>
<keyword evidence="5" id="KW-0808">Transferase</keyword>
<dbReference type="AlphaFoldDB" id="A0A2H6CW22"/>
<accession>A0A2H6CW22</accession>
<dbReference type="FunFam" id="3.40.930.10:FF:000009">
    <property type="entry name" value="PTS system, fructose specific IIABC component"/>
    <property type="match status" value="1"/>
</dbReference>
<protein>
    <recommendedName>
        <fullName evidence="7">PTS EIIA type-2 domain-containing protein</fullName>
    </recommendedName>
</protein>
<gene>
    <name evidence="8" type="ORF">TEHN7118_1980</name>
</gene>
<comment type="subcellular location">
    <subcellularLocation>
        <location evidence="1">Cytoplasm</location>
    </subcellularLocation>
</comment>
<comment type="caution">
    <text evidence="8">The sequence shown here is derived from an EMBL/GenBank/DDBJ whole genome shotgun (WGS) entry which is preliminary data.</text>
</comment>
<dbReference type="GO" id="GO:0008982">
    <property type="term" value="F:protein-N(PI)-phosphohistidine-sugar phosphotransferase activity"/>
    <property type="evidence" value="ECO:0007669"/>
    <property type="project" value="InterPro"/>
</dbReference>
<organism evidence="8 9">
    <name type="scientific">Tetragenococcus halophilus subsp. halophilus</name>
    <dbReference type="NCBI Taxonomy" id="1513897"/>
    <lineage>
        <taxon>Bacteria</taxon>
        <taxon>Bacillati</taxon>
        <taxon>Bacillota</taxon>
        <taxon>Bacilli</taxon>
        <taxon>Lactobacillales</taxon>
        <taxon>Enterococcaceae</taxon>
        <taxon>Tetragenococcus</taxon>
    </lineage>
</organism>
<dbReference type="PROSITE" id="PS00372">
    <property type="entry name" value="PTS_EIIA_TYPE_2_HIS"/>
    <property type="match status" value="1"/>
</dbReference>
<dbReference type="CDD" id="cd00211">
    <property type="entry name" value="PTS_IIA_fru"/>
    <property type="match status" value="1"/>
</dbReference>
<dbReference type="Proteomes" id="UP000236214">
    <property type="component" value="Unassembled WGS sequence"/>
</dbReference>
<evidence type="ECO:0000256" key="3">
    <source>
        <dbReference type="ARBA" id="ARBA00022553"/>
    </source>
</evidence>
<dbReference type="SUPFAM" id="SSF55804">
    <property type="entry name" value="Phoshotransferase/anion transport protein"/>
    <property type="match status" value="1"/>
</dbReference>
<dbReference type="GO" id="GO:0009401">
    <property type="term" value="P:phosphoenolpyruvate-dependent sugar phosphotransferase system"/>
    <property type="evidence" value="ECO:0007669"/>
    <property type="project" value="UniProtKB-KW"/>
</dbReference>
<dbReference type="InterPro" id="IPR051541">
    <property type="entry name" value="PTS_SugarTrans_NitroReg"/>
</dbReference>
<sequence>MVHNSKISDFISTDNIIVGMNAVSREDAIKQLSNILQKNGVVNDAEAFNQDVLAREKQSTTGIGNNIAIPHGKSASVTIPSFIFAKNNSLLEWDSLDGSQVDIIFLMAIQEKDERNEHLEMLANISSRLMDDQFVENIKKENDPQRLLKIFTKN</sequence>
<evidence type="ECO:0000259" key="7">
    <source>
        <dbReference type="PROSITE" id="PS51094"/>
    </source>
</evidence>
<keyword evidence="6" id="KW-0598">Phosphotransferase system</keyword>
<dbReference type="InterPro" id="IPR002178">
    <property type="entry name" value="PTS_EIIA_type-2_dom"/>
</dbReference>
<dbReference type="NCBIfam" id="TIGR00848">
    <property type="entry name" value="fruA"/>
    <property type="match status" value="1"/>
</dbReference>
<evidence type="ECO:0000313" key="9">
    <source>
        <dbReference type="Proteomes" id="UP000236214"/>
    </source>
</evidence>
<evidence type="ECO:0000256" key="4">
    <source>
        <dbReference type="ARBA" id="ARBA00022597"/>
    </source>
</evidence>
<keyword evidence="3" id="KW-0597">Phosphoprotein</keyword>
<dbReference type="GO" id="GO:0005737">
    <property type="term" value="C:cytoplasm"/>
    <property type="evidence" value="ECO:0007669"/>
    <property type="project" value="UniProtKB-SubCell"/>
</dbReference>
<evidence type="ECO:0000256" key="6">
    <source>
        <dbReference type="ARBA" id="ARBA00022683"/>
    </source>
</evidence>
<dbReference type="InterPro" id="IPR016152">
    <property type="entry name" value="PTrfase/Anion_transptr"/>
</dbReference>
<feature type="domain" description="PTS EIIA type-2" evidence="7">
    <location>
        <begin position="9"/>
        <end position="154"/>
    </location>
</feature>
<dbReference type="PANTHER" id="PTHR47738">
    <property type="entry name" value="PTS SYSTEM FRUCTOSE-LIKE EIIA COMPONENT-RELATED"/>
    <property type="match status" value="1"/>
</dbReference>
<evidence type="ECO:0000256" key="2">
    <source>
        <dbReference type="ARBA" id="ARBA00022448"/>
    </source>
</evidence>
<evidence type="ECO:0000256" key="1">
    <source>
        <dbReference type="ARBA" id="ARBA00004496"/>
    </source>
</evidence>